<dbReference type="PROSITE" id="PS50850">
    <property type="entry name" value="MFS"/>
    <property type="match status" value="1"/>
</dbReference>
<evidence type="ECO:0000256" key="6">
    <source>
        <dbReference type="SAM" id="Phobius"/>
    </source>
</evidence>
<evidence type="ECO:0000256" key="1">
    <source>
        <dbReference type="ARBA" id="ARBA00004141"/>
    </source>
</evidence>
<protein>
    <submittedName>
        <fullName evidence="8">Major facilitator superfamily domain-containing protein</fullName>
    </submittedName>
</protein>
<dbReference type="AlphaFoldDB" id="A0AAD5PLP4"/>
<reference evidence="8" key="2">
    <citation type="submission" date="2023-02" db="EMBL/GenBank/DDBJ databases">
        <authorList>
            <consortium name="DOE Joint Genome Institute"/>
            <person name="Mondo S.J."/>
            <person name="Chang Y."/>
            <person name="Wang Y."/>
            <person name="Ahrendt S."/>
            <person name="Andreopoulos W."/>
            <person name="Barry K."/>
            <person name="Beard J."/>
            <person name="Benny G.L."/>
            <person name="Blankenship S."/>
            <person name="Bonito G."/>
            <person name="Cuomo C."/>
            <person name="Desiro A."/>
            <person name="Gervers K.A."/>
            <person name="Hundley H."/>
            <person name="Kuo A."/>
            <person name="LaButti K."/>
            <person name="Lang B.F."/>
            <person name="Lipzen A."/>
            <person name="O'Donnell K."/>
            <person name="Pangilinan J."/>
            <person name="Reynolds N."/>
            <person name="Sandor L."/>
            <person name="Smith M.W."/>
            <person name="Tsang A."/>
            <person name="Grigoriev I.V."/>
            <person name="Stajich J.E."/>
            <person name="Spatafora J.W."/>
        </authorList>
    </citation>
    <scope>NUCLEOTIDE SEQUENCE</scope>
    <source>
        <strain evidence="8">RSA 2281</strain>
    </source>
</reference>
<feature type="transmembrane region" description="Helical" evidence="6">
    <location>
        <begin position="488"/>
        <end position="509"/>
    </location>
</feature>
<keyword evidence="2" id="KW-0813">Transport</keyword>
<dbReference type="GO" id="GO:0022857">
    <property type="term" value="F:transmembrane transporter activity"/>
    <property type="evidence" value="ECO:0007669"/>
    <property type="project" value="InterPro"/>
</dbReference>
<feature type="transmembrane region" description="Helical" evidence="6">
    <location>
        <begin position="315"/>
        <end position="338"/>
    </location>
</feature>
<comment type="subcellular location">
    <subcellularLocation>
        <location evidence="1">Membrane</location>
        <topology evidence="1">Multi-pass membrane protein</topology>
    </subcellularLocation>
</comment>
<feature type="transmembrane region" description="Helical" evidence="6">
    <location>
        <begin position="416"/>
        <end position="440"/>
    </location>
</feature>
<reference evidence="8" key="1">
    <citation type="journal article" date="2022" name="IScience">
        <title>Evolution of zygomycete secretomes and the origins of terrestrial fungal ecologies.</title>
        <authorList>
            <person name="Chang Y."/>
            <person name="Wang Y."/>
            <person name="Mondo S."/>
            <person name="Ahrendt S."/>
            <person name="Andreopoulos W."/>
            <person name="Barry K."/>
            <person name="Beard J."/>
            <person name="Benny G.L."/>
            <person name="Blankenship S."/>
            <person name="Bonito G."/>
            <person name="Cuomo C."/>
            <person name="Desiro A."/>
            <person name="Gervers K.A."/>
            <person name="Hundley H."/>
            <person name="Kuo A."/>
            <person name="LaButti K."/>
            <person name="Lang B.F."/>
            <person name="Lipzen A."/>
            <person name="O'Donnell K."/>
            <person name="Pangilinan J."/>
            <person name="Reynolds N."/>
            <person name="Sandor L."/>
            <person name="Smith M.E."/>
            <person name="Tsang A."/>
            <person name="Grigoriev I.V."/>
            <person name="Stajich J.E."/>
            <person name="Spatafora J.W."/>
        </authorList>
    </citation>
    <scope>NUCLEOTIDE SEQUENCE</scope>
    <source>
        <strain evidence="8">RSA 2281</strain>
    </source>
</reference>
<feature type="transmembrane region" description="Helical" evidence="6">
    <location>
        <begin position="461"/>
        <end position="482"/>
    </location>
</feature>
<evidence type="ECO:0000259" key="7">
    <source>
        <dbReference type="PROSITE" id="PS50850"/>
    </source>
</evidence>
<keyword evidence="4 6" id="KW-1133">Transmembrane helix</keyword>
<dbReference type="InterPro" id="IPR011701">
    <property type="entry name" value="MFS"/>
</dbReference>
<dbReference type="Pfam" id="PF07690">
    <property type="entry name" value="MFS_1"/>
    <property type="match status" value="2"/>
</dbReference>
<proteinExistence type="predicted"/>
<sequence length="540" mass="60019">MKCLFGKEKKERRRPMFFKFRSSAFYIVTTVGFALFTDVSIELKTVKFITVYLFLVIYTIIVPIMPFAINAMQQGYSPRSLTSNNIEEHTTNGIDNPGETSRITGLLLTLYGAGLVIGSPIAGFLGDQIKGRRFPMLFGVFIFFCSMFMFLYGTQLWVFGLARFLQGVANSIVWIYGICLIVDNFPENVLGRMESRYGYQAPFLLCIGLTVIDILLRLLIIERRDSPEEWFISDDDGAGENNTKAVILTEENMISVSPDQNLVIAAEQYNSSNSKVEGIITVAQEDSIHDSGSNHTTEESSNRSKKKDRINILQLLRFPRFLTAIFICLIFGIVFNVFEPTLPIHLANEWDYNPSQIGLVFLAQTLLTCLVTPIGGIAYDRYGGKWIGFSSMVLCSICIALMGIPNRTTAGGTIPLIFTLVLEGCFSVIFIVPSMPEITFSITQLARDNNKTNDYGHATAYGIYNCCFGIGALCGPLLGGFAFKNLGFFWLCIIVAYIVFLSAPIVLIYTGDKKGVNLNGLIPRILNGNKKQPSSSNIIV</sequence>
<dbReference type="PANTHER" id="PTHR23506">
    <property type="entry name" value="GH10249P"/>
    <property type="match status" value="1"/>
</dbReference>
<accession>A0AAD5PLP4</accession>
<feature type="transmembrane region" description="Helical" evidence="6">
    <location>
        <begin position="20"/>
        <end position="37"/>
    </location>
</feature>
<dbReference type="GO" id="GO:0016020">
    <property type="term" value="C:membrane"/>
    <property type="evidence" value="ECO:0007669"/>
    <property type="project" value="UniProtKB-SubCell"/>
</dbReference>
<feature type="domain" description="Major facilitator superfamily (MFS) profile" evidence="7">
    <location>
        <begin position="45"/>
        <end position="514"/>
    </location>
</feature>
<organism evidence="8 9">
    <name type="scientific">Phascolomyces articulosus</name>
    <dbReference type="NCBI Taxonomy" id="60185"/>
    <lineage>
        <taxon>Eukaryota</taxon>
        <taxon>Fungi</taxon>
        <taxon>Fungi incertae sedis</taxon>
        <taxon>Mucoromycota</taxon>
        <taxon>Mucoromycotina</taxon>
        <taxon>Mucoromycetes</taxon>
        <taxon>Mucorales</taxon>
        <taxon>Lichtheimiaceae</taxon>
        <taxon>Phascolomyces</taxon>
    </lineage>
</organism>
<comment type="caution">
    <text evidence="8">The sequence shown here is derived from an EMBL/GenBank/DDBJ whole genome shotgun (WGS) entry which is preliminary data.</text>
</comment>
<feature type="transmembrane region" description="Helical" evidence="6">
    <location>
        <begin position="358"/>
        <end position="379"/>
    </location>
</feature>
<feature type="transmembrane region" description="Helical" evidence="6">
    <location>
        <begin position="134"/>
        <end position="152"/>
    </location>
</feature>
<evidence type="ECO:0000256" key="5">
    <source>
        <dbReference type="ARBA" id="ARBA00023136"/>
    </source>
</evidence>
<keyword evidence="3 6" id="KW-0812">Transmembrane</keyword>
<evidence type="ECO:0000256" key="4">
    <source>
        <dbReference type="ARBA" id="ARBA00022989"/>
    </source>
</evidence>
<dbReference type="CDD" id="cd17325">
    <property type="entry name" value="MFS_MdtG_SLC18_like"/>
    <property type="match status" value="1"/>
</dbReference>
<dbReference type="EMBL" id="JAIXMP010000002">
    <property type="protein sequence ID" value="KAI9277172.1"/>
    <property type="molecule type" value="Genomic_DNA"/>
</dbReference>
<feature type="transmembrane region" description="Helical" evidence="6">
    <location>
        <begin position="386"/>
        <end position="404"/>
    </location>
</feature>
<gene>
    <name evidence="8" type="ORF">BDA99DRAFT_532252</name>
</gene>
<name>A0AAD5PLP4_9FUNG</name>
<evidence type="ECO:0000313" key="9">
    <source>
        <dbReference type="Proteomes" id="UP001209540"/>
    </source>
</evidence>
<feature type="transmembrane region" description="Helical" evidence="6">
    <location>
        <begin position="49"/>
        <end position="69"/>
    </location>
</feature>
<keyword evidence="9" id="KW-1185">Reference proteome</keyword>
<dbReference type="InterPro" id="IPR050930">
    <property type="entry name" value="MFS_Vesicular_Transporter"/>
</dbReference>
<feature type="transmembrane region" description="Helical" evidence="6">
    <location>
        <begin position="164"/>
        <end position="185"/>
    </location>
</feature>
<evidence type="ECO:0000256" key="2">
    <source>
        <dbReference type="ARBA" id="ARBA00022448"/>
    </source>
</evidence>
<evidence type="ECO:0000313" key="8">
    <source>
        <dbReference type="EMBL" id="KAI9277172.1"/>
    </source>
</evidence>
<keyword evidence="5 6" id="KW-0472">Membrane</keyword>
<dbReference type="SUPFAM" id="SSF103473">
    <property type="entry name" value="MFS general substrate transporter"/>
    <property type="match status" value="1"/>
</dbReference>
<dbReference type="InterPro" id="IPR020846">
    <property type="entry name" value="MFS_dom"/>
</dbReference>
<dbReference type="Gene3D" id="1.20.1250.20">
    <property type="entry name" value="MFS general substrate transporter like domains"/>
    <property type="match status" value="2"/>
</dbReference>
<feature type="transmembrane region" description="Helical" evidence="6">
    <location>
        <begin position="197"/>
        <end position="220"/>
    </location>
</feature>
<evidence type="ECO:0000256" key="3">
    <source>
        <dbReference type="ARBA" id="ARBA00022692"/>
    </source>
</evidence>
<feature type="transmembrane region" description="Helical" evidence="6">
    <location>
        <begin position="103"/>
        <end position="122"/>
    </location>
</feature>
<dbReference type="PANTHER" id="PTHR23506:SF23">
    <property type="entry name" value="GH10249P"/>
    <property type="match status" value="1"/>
</dbReference>
<dbReference type="Proteomes" id="UP001209540">
    <property type="component" value="Unassembled WGS sequence"/>
</dbReference>
<dbReference type="InterPro" id="IPR036259">
    <property type="entry name" value="MFS_trans_sf"/>
</dbReference>